<feature type="domain" description="Amidase" evidence="3">
    <location>
        <begin position="1"/>
        <end position="168"/>
    </location>
</feature>
<comment type="caution">
    <text evidence="4">The sequence shown here is derived from an EMBL/GenBank/DDBJ whole genome shotgun (WGS) entry which is preliminary data.</text>
</comment>
<dbReference type="PANTHER" id="PTHR46072:SF4">
    <property type="entry name" value="AMIDASE C550.07-RELATED"/>
    <property type="match status" value="1"/>
</dbReference>
<dbReference type="Proteomes" id="UP000593566">
    <property type="component" value="Unassembled WGS sequence"/>
</dbReference>
<keyword evidence="5" id="KW-1185">Reference proteome</keyword>
<keyword evidence="2" id="KW-0378">Hydrolase</keyword>
<organism evidence="4 5">
    <name type="scientific">Letharia lupina</name>
    <dbReference type="NCBI Taxonomy" id="560253"/>
    <lineage>
        <taxon>Eukaryota</taxon>
        <taxon>Fungi</taxon>
        <taxon>Dikarya</taxon>
        <taxon>Ascomycota</taxon>
        <taxon>Pezizomycotina</taxon>
        <taxon>Lecanoromycetes</taxon>
        <taxon>OSLEUM clade</taxon>
        <taxon>Lecanoromycetidae</taxon>
        <taxon>Lecanorales</taxon>
        <taxon>Lecanorineae</taxon>
        <taxon>Parmeliaceae</taxon>
        <taxon>Letharia</taxon>
    </lineage>
</organism>
<evidence type="ECO:0000256" key="2">
    <source>
        <dbReference type="ARBA" id="ARBA00022801"/>
    </source>
</evidence>
<evidence type="ECO:0000256" key="1">
    <source>
        <dbReference type="ARBA" id="ARBA00009199"/>
    </source>
</evidence>
<evidence type="ECO:0000313" key="5">
    <source>
        <dbReference type="Proteomes" id="UP000593566"/>
    </source>
</evidence>
<evidence type="ECO:0000259" key="3">
    <source>
        <dbReference type="Pfam" id="PF01425"/>
    </source>
</evidence>
<protein>
    <recommendedName>
        <fullName evidence="3">Amidase domain-containing protein</fullName>
    </recommendedName>
</protein>
<dbReference type="GO" id="GO:0016787">
    <property type="term" value="F:hydrolase activity"/>
    <property type="evidence" value="ECO:0007669"/>
    <property type="project" value="UniProtKB-KW"/>
</dbReference>
<gene>
    <name evidence="4" type="ORF">HO133_001410</name>
</gene>
<dbReference type="InterPro" id="IPR023631">
    <property type="entry name" value="Amidase_dom"/>
</dbReference>
<dbReference type="InterPro" id="IPR036928">
    <property type="entry name" value="AS_sf"/>
</dbReference>
<comment type="similarity">
    <text evidence="1">Belongs to the amidase family.</text>
</comment>
<dbReference type="Pfam" id="PF01425">
    <property type="entry name" value="Amidase"/>
    <property type="match status" value="1"/>
</dbReference>
<dbReference type="Gene3D" id="3.90.1300.10">
    <property type="entry name" value="Amidase signature (AS) domain"/>
    <property type="match status" value="1"/>
</dbReference>
<dbReference type="EMBL" id="JACCJB010000012">
    <property type="protein sequence ID" value="KAF6222324.1"/>
    <property type="molecule type" value="Genomic_DNA"/>
</dbReference>
<dbReference type="RefSeq" id="XP_037151759.1">
    <property type="nucleotide sequence ID" value="XM_037292340.1"/>
</dbReference>
<name>A0A8H6CFP1_9LECA</name>
<dbReference type="AlphaFoldDB" id="A0A8H6CFP1"/>
<dbReference type="GeneID" id="59329826"/>
<evidence type="ECO:0000313" key="4">
    <source>
        <dbReference type="EMBL" id="KAF6222324.1"/>
    </source>
</evidence>
<dbReference type="SUPFAM" id="SSF75304">
    <property type="entry name" value="Amidase signature (AS) enzymes"/>
    <property type="match status" value="1"/>
</dbReference>
<accession>A0A8H6CFP1</accession>
<reference evidence="4 5" key="1">
    <citation type="journal article" date="2020" name="Genomics">
        <title>Complete, high-quality genomes from long-read metagenomic sequencing of two wolf lichen thalli reveals enigmatic genome architecture.</title>
        <authorList>
            <person name="McKenzie S.K."/>
            <person name="Walston R.F."/>
            <person name="Allen J.L."/>
        </authorList>
    </citation>
    <scope>NUCLEOTIDE SEQUENCE [LARGE SCALE GENOMIC DNA]</scope>
    <source>
        <strain evidence="4">WasteWater1</strain>
    </source>
</reference>
<dbReference type="PANTHER" id="PTHR46072">
    <property type="entry name" value="AMIDASE-RELATED-RELATED"/>
    <property type="match status" value="1"/>
</dbReference>
<proteinExistence type="inferred from homology"/>
<sequence>MHLETSSNLYGVTVNPFNRSSTSGGSSGGEGSLMGLRGSCLGVGTDVGGSIRSLAANNGLFGLRSTTSRIPLMGKTSLKIGSGHVQGTLGPLSTSLEGVKLFMKTVLAAKPWITDPGLIPIPWRDEESYFQSDGYKKIKIAVLWSDAVVNPHPPINRALKEVVNGLEAIQA</sequence>